<dbReference type="GO" id="GO:0005546">
    <property type="term" value="F:phosphatidylinositol-4,5-bisphosphate binding"/>
    <property type="evidence" value="ECO:0007669"/>
    <property type="project" value="InterPro"/>
</dbReference>
<dbReference type="AlphaFoldDB" id="A0AAP0RH26"/>
<keyword evidence="3" id="KW-0268">Exocytosis</keyword>
<dbReference type="InterPro" id="IPR016159">
    <property type="entry name" value="Cullin_repeat-like_dom_sf"/>
</dbReference>
<feature type="domain" description="Exocyst complex subunit Exo70 C-terminal" evidence="5">
    <location>
        <begin position="287"/>
        <end position="658"/>
    </location>
</feature>
<dbReference type="Proteomes" id="UP001415857">
    <property type="component" value="Unassembled WGS sequence"/>
</dbReference>
<keyword evidence="2 3" id="KW-0813">Transport</keyword>
<sequence length="673" mass="76171">MDTTPLPEKIGGFTGRKSDKKRDNANSNEPDSPTVDSKPDDHPTGKYQETEIAEESSSPNLHTSLPHVSEEIDGFIHTLCDVNIDKSNPPEVPDSVENFSELVESMIARLDSGESKAKFEQNVEEHSDFVKAVNRMSKLTNALGEFPLTPALNRTGTVLQRAMSFLEEEFRTILEDSRSSNSDQKALSTKQSSFKSDDHESNRCVLPEAESNGTEDFPSFSPEVVSNMNRIATAMIFAGYETECFQVYSISRRSSFQEALKKLGFQNISIDDVQRMQWESLEGEIATWIKVVKNCATVLFSGERQFSESVFSEFPSISRGQFSNLARAVVIHLLNFAEAVAMTKRSAEKLFKFLDMYETLRDLIPAIDGMNLDEGADELKSDISFTAGRLGESAICIFCDLENSIKSDTGKTPVPSGAVHPLTRYTMNYLKYACEYKDTLEQVFHQHTRIERPNVSDESDTADRGRSDQNGSDETADPSPFSVQLMAVMELLDANLDAKSKLYRDPSLRCIFLMNNGRYILQKIKGSTEIHQLMGDTWCRKRSWDLRQYHKSYQRETWSKMLGSLSHEGLQVNGKVVKPVLKERFKSFNATFDEIHRTQSTWVVSDEQLQSELRISISAVVIPAYRSFLGRFGQYLDHGRQTEKYIKYQPEDIEASIEEFFEGNPTSMGRKRT</sequence>
<dbReference type="PANTHER" id="PTHR12542">
    <property type="entry name" value="EXOCYST COMPLEX PROTEIN EXO70"/>
    <property type="match status" value="1"/>
</dbReference>
<dbReference type="InterPro" id="IPR004140">
    <property type="entry name" value="Exo70"/>
</dbReference>
<dbReference type="Pfam" id="PF20669">
    <property type="entry name" value="Exo70_N"/>
    <property type="match status" value="1"/>
</dbReference>
<evidence type="ECO:0000256" key="2">
    <source>
        <dbReference type="ARBA" id="ARBA00022448"/>
    </source>
</evidence>
<feature type="compositionally biased region" description="Polar residues" evidence="4">
    <location>
        <begin position="179"/>
        <end position="194"/>
    </location>
</feature>
<evidence type="ECO:0000313" key="6">
    <source>
        <dbReference type="EMBL" id="KAK9276451.1"/>
    </source>
</evidence>
<protein>
    <recommendedName>
        <fullName evidence="3">Exocyst subunit Exo70 family protein</fullName>
    </recommendedName>
</protein>
<dbReference type="Pfam" id="PF03081">
    <property type="entry name" value="Exo70_C"/>
    <property type="match status" value="1"/>
</dbReference>
<comment type="function">
    <text evidence="3">Component of the exocyst complex.</text>
</comment>
<dbReference type="EMBL" id="JBBPBK010000010">
    <property type="protein sequence ID" value="KAK9276451.1"/>
    <property type="molecule type" value="Genomic_DNA"/>
</dbReference>
<gene>
    <name evidence="6" type="ORF">L1049_005984</name>
</gene>
<accession>A0AAP0RH26</accession>
<dbReference type="PANTHER" id="PTHR12542:SF127">
    <property type="entry name" value="EXOCYST COMPLEX COMPONENT EXO70C1"/>
    <property type="match status" value="1"/>
</dbReference>
<evidence type="ECO:0000256" key="4">
    <source>
        <dbReference type="SAM" id="MobiDB-lite"/>
    </source>
</evidence>
<dbReference type="FunFam" id="1.20.1280.170:FF:000003">
    <property type="entry name" value="Exocyst subunit Exo70 family protein"/>
    <property type="match status" value="1"/>
</dbReference>
<feature type="region of interest" description="Disordered" evidence="4">
    <location>
        <begin position="176"/>
        <end position="203"/>
    </location>
</feature>
<reference evidence="6 7" key="1">
    <citation type="journal article" date="2024" name="Plant J.">
        <title>Genome sequences and population genomics reveal climatic adaptation and genomic divergence between two closely related sweetgum species.</title>
        <authorList>
            <person name="Xu W.Q."/>
            <person name="Ren C.Q."/>
            <person name="Zhang X.Y."/>
            <person name="Comes H.P."/>
            <person name="Liu X.H."/>
            <person name="Li Y.G."/>
            <person name="Kettle C.J."/>
            <person name="Jalonen R."/>
            <person name="Gaisberger H."/>
            <person name="Ma Y.Z."/>
            <person name="Qiu Y.X."/>
        </authorList>
    </citation>
    <scope>NUCLEOTIDE SEQUENCE [LARGE SCALE GENOMIC DNA]</scope>
    <source>
        <strain evidence="6">Hangzhou</strain>
    </source>
</reference>
<dbReference type="InterPro" id="IPR046364">
    <property type="entry name" value="Exo70_C"/>
</dbReference>
<organism evidence="6 7">
    <name type="scientific">Liquidambar formosana</name>
    <name type="common">Formosan gum</name>
    <dbReference type="NCBI Taxonomy" id="63359"/>
    <lineage>
        <taxon>Eukaryota</taxon>
        <taxon>Viridiplantae</taxon>
        <taxon>Streptophyta</taxon>
        <taxon>Embryophyta</taxon>
        <taxon>Tracheophyta</taxon>
        <taxon>Spermatophyta</taxon>
        <taxon>Magnoliopsida</taxon>
        <taxon>eudicotyledons</taxon>
        <taxon>Gunneridae</taxon>
        <taxon>Pentapetalae</taxon>
        <taxon>Saxifragales</taxon>
        <taxon>Altingiaceae</taxon>
        <taxon>Liquidambar</taxon>
    </lineage>
</organism>
<keyword evidence="3" id="KW-0653">Protein transport</keyword>
<dbReference type="SUPFAM" id="SSF74788">
    <property type="entry name" value="Cullin repeat-like"/>
    <property type="match status" value="1"/>
</dbReference>
<dbReference type="GO" id="GO:0000145">
    <property type="term" value="C:exocyst"/>
    <property type="evidence" value="ECO:0007669"/>
    <property type="project" value="InterPro"/>
</dbReference>
<feature type="region of interest" description="Disordered" evidence="4">
    <location>
        <begin position="1"/>
        <end position="65"/>
    </location>
</feature>
<evidence type="ECO:0000259" key="5">
    <source>
        <dbReference type="Pfam" id="PF03081"/>
    </source>
</evidence>
<keyword evidence="7" id="KW-1185">Reference proteome</keyword>
<dbReference type="Gene3D" id="1.20.1280.170">
    <property type="entry name" value="Exocyst complex component Exo70"/>
    <property type="match status" value="1"/>
</dbReference>
<feature type="compositionally biased region" description="Basic and acidic residues" evidence="4">
    <location>
        <begin position="448"/>
        <end position="467"/>
    </location>
</feature>
<proteinExistence type="inferred from homology"/>
<name>A0AAP0RH26_LIQFO</name>
<evidence type="ECO:0000313" key="7">
    <source>
        <dbReference type="Proteomes" id="UP001415857"/>
    </source>
</evidence>
<feature type="region of interest" description="Disordered" evidence="4">
    <location>
        <begin position="447"/>
        <end position="479"/>
    </location>
</feature>
<dbReference type="GO" id="GO:0006887">
    <property type="term" value="P:exocytosis"/>
    <property type="evidence" value="ECO:0007669"/>
    <property type="project" value="UniProtKB-KW"/>
</dbReference>
<evidence type="ECO:0000256" key="1">
    <source>
        <dbReference type="ARBA" id="ARBA00006756"/>
    </source>
</evidence>
<comment type="similarity">
    <text evidence="1 3">Belongs to the EXO70 family.</text>
</comment>
<evidence type="ECO:0000256" key="3">
    <source>
        <dbReference type="RuleBase" id="RU365026"/>
    </source>
</evidence>
<dbReference type="GO" id="GO:0015031">
    <property type="term" value="P:protein transport"/>
    <property type="evidence" value="ECO:0007669"/>
    <property type="project" value="UniProtKB-KW"/>
</dbReference>
<feature type="compositionally biased region" description="Polar residues" evidence="4">
    <location>
        <begin position="25"/>
        <end position="35"/>
    </location>
</feature>
<comment type="caution">
    <text evidence="6">The sequence shown here is derived from an EMBL/GenBank/DDBJ whole genome shotgun (WGS) entry which is preliminary data.</text>
</comment>